<dbReference type="SUPFAM" id="SSF88713">
    <property type="entry name" value="Glycoside hydrolase/deacetylase"/>
    <property type="match status" value="1"/>
</dbReference>
<dbReference type="Proteomes" id="UP000282323">
    <property type="component" value="Unassembled WGS sequence"/>
</dbReference>
<dbReference type="InterPro" id="IPR008983">
    <property type="entry name" value="Tumour_necrosis_fac-like_dom"/>
</dbReference>
<dbReference type="GO" id="GO:0005576">
    <property type="term" value="C:extracellular region"/>
    <property type="evidence" value="ECO:0007669"/>
    <property type="project" value="UniProtKB-SubCell"/>
</dbReference>
<evidence type="ECO:0000313" key="5">
    <source>
        <dbReference type="EMBL" id="RQG94837.1"/>
    </source>
</evidence>
<evidence type="ECO:0000259" key="4">
    <source>
        <dbReference type="Pfam" id="PF01522"/>
    </source>
</evidence>
<name>A0A3N6LZZ2_NATCH</name>
<reference evidence="5 6" key="1">
    <citation type="submission" date="2018-10" db="EMBL/GenBank/DDBJ databases">
        <title>Natrarchaeobius chitinivorans gen. nov., sp. nov., and Natrarchaeobius haloalkaliphilus sp. nov., alkaliphilic, chitin-utilizing haloarchaea from hypersaline alkaline lakes.</title>
        <authorList>
            <person name="Sorokin D.Y."/>
            <person name="Elcheninov A.G."/>
            <person name="Kostrikina N.A."/>
            <person name="Bale N.J."/>
            <person name="Sinninghe Damste J.S."/>
            <person name="Khijniak T.V."/>
            <person name="Kublanov I.V."/>
            <person name="Toshchakov S.V."/>
        </authorList>
    </citation>
    <scope>NUCLEOTIDE SEQUENCE [LARGE SCALE GENOMIC DNA]</scope>
    <source>
        <strain evidence="5 6">AArcht4T</strain>
    </source>
</reference>
<proteinExistence type="predicted"/>
<gene>
    <name evidence="5" type="ORF">EA473_10065</name>
</gene>
<dbReference type="RefSeq" id="WP_124195497.1">
    <property type="nucleotide sequence ID" value="NZ_REGA01000007.1"/>
</dbReference>
<evidence type="ECO:0000256" key="2">
    <source>
        <dbReference type="ARBA" id="ARBA00022729"/>
    </source>
</evidence>
<dbReference type="EMBL" id="REGA01000007">
    <property type="protein sequence ID" value="RQG94837.1"/>
    <property type="molecule type" value="Genomic_DNA"/>
</dbReference>
<dbReference type="Gene3D" id="3.20.20.370">
    <property type="entry name" value="Glycoside hydrolase/deacetylase"/>
    <property type="match status" value="1"/>
</dbReference>
<protein>
    <recommendedName>
        <fullName evidence="4">NodB homology domain-containing protein</fullName>
    </recommendedName>
</protein>
<organism evidence="5 6">
    <name type="scientific">Natrarchaeobius chitinivorans</name>
    <dbReference type="NCBI Taxonomy" id="1679083"/>
    <lineage>
        <taxon>Archaea</taxon>
        <taxon>Methanobacteriati</taxon>
        <taxon>Methanobacteriota</taxon>
        <taxon>Stenosarchaea group</taxon>
        <taxon>Halobacteria</taxon>
        <taxon>Halobacteriales</taxon>
        <taxon>Natrialbaceae</taxon>
        <taxon>Natrarchaeobius</taxon>
    </lineage>
</organism>
<dbReference type="SUPFAM" id="SSF49842">
    <property type="entry name" value="TNF-like"/>
    <property type="match status" value="1"/>
</dbReference>
<evidence type="ECO:0000256" key="1">
    <source>
        <dbReference type="ARBA" id="ARBA00004613"/>
    </source>
</evidence>
<dbReference type="GO" id="GO:0016810">
    <property type="term" value="F:hydrolase activity, acting on carbon-nitrogen (but not peptide) bonds"/>
    <property type="evidence" value="ECO:0007669"/>
    <property type="project" value="InterPro"/>
</dbReference>
<dbReference type="AlphaFoldDB" id="A0A3N6LZZ2"/>
<dbReference type="PANTHER" id="PTHR34216">
    <property type="match status" value="1"/>
</dbReference>
<dbReference type="OrthoDB" id="343158at2157"/>
<dbReference type="GO" id="GO:0005975">
    <property type="term" value="P:carbohydrate metabolic process"/>
    <property type="evidence" value="ECO:0007669"/>
    <property type="project" value="InterPro"/>
</dbReference>
<dbReference type="PANTHER" id="PTHR34216:SF3">
    <property type="entry name" value="POLY-BETA-1,6-N-ACETYL-D-GLUCOSAMINE N-DEACETYLASE"/>
    <property type="match status" value="1"/>
</dbReference>
<feature type="domain" description="NodB homology" evidence="4">
    <location>
        <begin position="96"/>
        <end position="187"/>
    </location>
</feature>
<dbReference type="Gene3D" id="2.60.120.40">
    <property type="match status" value="1"/>
</dbReference>
<feature type="region of interest" description="Disordered" evidence="3">
    <location>
        <begin position="1"/>
        <end position="21"/>
    </location>
</feature>
<dbReference type="Pfam" id="PF01522">
    <property type="entry name" value="Polysacc_deac_1"/>
    <property type="match status" value="1"/>
</dbReference>
<keyword evidence="6" id="KW-1185">Reference proteome</keyword>
<sequence>MTEGSPSNGDRIHGTESNLDAYPPVRGTVYRATDTGRTYVGDGSDWIEIDAAEGGPSLGSEPFRSIRPPVRPGKTGFASVDHDLRSRLASYEGGYTKPVFHLTFDGGADNNHEFREVFEELGVTPTLALTPAAIGDDGKMTWDQVRELQREYGWRMSNHGHRHDRFDEIDPPEQEREIDEGIDALQREQVHHDHYMYSWGKSGGRDGRSIVASRYPFAWGTVHAPDADGIVDVDSPYELPRVLIEREEMAEIEAAIDRAIENETGMVFFGHNVTGGSLEDEDGFETSVEKIESIVEYVRERGGEWVDSLDEVLRYSATPVRLSAGREPVHVDDLEAGSITAETATTEKIGAMAYQSNPQTIEPDGSTTVSLDSTRFDHRGEFDDERDGITVTVGGTYELHGAVTVAEASAGAQVTLSIRRNDDVVARATAATPSDDGAVSTRAMTHAELEAGDRIEMALTHDSSDAIETDAGADSVSLAVLKLG</sequence>
<comment type="caution">
    <text evidence="5">The sequence shown here is derived from an EMBL/GenBank/DDBJ whole genome shotgun (WGS) entry which is preliminary data.</text>
</comment>
<evidence type="ECO:0000313" key="6">
    <source>
        <dbReference type="Proteomes" id="UP000282323"/>
    </source>
</evidence>
<accession>A0A3N6LZZ2</accession>
<comment type="subcellular location">
    <subcellularLocation>
        <location evidence="1">Secreted</location>
    </subcellularLocation>
</comment>
<dbReference type="InterPro" id="IPR011330">
    <property type="entry name" value="Glyco_hydro/deAcase_b/a-brl"/>
</dbReference>
<keyword evidence="2" id="KW-0732">Signal</keyword>
<evidence type="ECO:0000256" key="3">
    <source>
        <dbReference type="SAM" id="MobiDB-lite"/>
    </source>
</evidence>
<dbReference type="InterPro" id="IPR051398">
    <property type="entry name" value="Polysacch_Deacetylase"/>
</dbReference>
<dbReference type="InterPro" id="IPR002509">
    <property type="entry name" value="NODB_dom"/>
</dbReference>